<dbReference type="CDD" id="cd07814">
    <property type="entry name" value="SRPBCC_CalC_Aha1-like"/>
    <property type="match status" value="1"/>
</dbReference>
<comment type="similarity">
    <text evidence="1">Belongs to the AHA1 family.</text>
</comment>
<evidence type="ECO:0000313" key="4">
    <source>
        <dbReference type="Proteomes" id="UP001155182"/>
    </source>
</evidence>
<dbReference type="EMBL" id="JAMWYS010000033">
    <property type="protein sequence ID" value="MCO4293188.1"/>
    <property type="molecule type" value="Genomic_DNA"/>
</dbReference>
<evidence type="ECO:0000259" key="2">
    <source>
        <dbReference type="Pfam" id="PF08327"/>
    </source>
</evidence>
<reference evidence="3" key="1">
    <citation type="submission" date="2022-06" db="EMBL/GenBank/DDBJ databases">
        <title>Solitalea sp. MAHUQ-68 isolated from rhizospheric soil.</title>
        <authorList>
            <person name="Huq M.A."/>
        </authorList>
    </citation>
    <scope>NUCLEOTIDE SEQUENCE</scope>
    <source>
        <strain evidence="3">MAHUQ-68</strain>
    </source>
</reference>
<sequence length="146" mass="16856">MKEEPFVIERTFNVDVQKVWEAITDKEQMKHWYFDLAEFKPEVGFKFSFIGGTEEEQFVHLCQVTEVIPQKKLAYSWDYQGYVGSSLVTFELYNEGASTKLKLTHSGLETFPSDNPNLKQENFAEGWTYIIGTSLNNYLNNSSTNG</sequence>
<dbReference type="RefSeq" id="WP_252587691.1">
    <property type="nucleotide sequence ID" value="NZ_JAMWYS010000033.1"/>
</dbReference>
<dbReference type="Pfam" id="PF08327">
    <property type="entry name" value="AHSA1"/>
    <property type="match status" value="1"/>
</dbReference>
<dbReference type="Proteomes" id="UP001155182">
    <property type="component" value="Unassembled WGS sequence"/>
</dbReference>
<name>A0A9X2FA45_9SPHI</name>
<dbReference type="InterPro" id="IPR013538">
    <property type="entry name" value="ASHA1/2-like_C"/>
</dbReference>
<comment type="caution">
    <text evidence="3">The sequence shown here is derived from an EMBL/GenBank/DDBJ whole genome shotgun (WGS) entry which is preliminary data.</text>
</comment>
<evidence type="ECO:0000256" key="1">
    <source>
        <dbReference type="ARBA" id="ARBA00006817"/>
    </source>
</evidence>
<keyword evidence="4" id="KW-1185">Reference proteome</keyword>
<dbReference type="AlphaFoldDB" id="A0A9X2FA45"/>
<feature type="domain" description="Activator of Hsp90 ATPase homologue 1/2-like C-terminal" evidence="2">
    <location>
        <begin position="14"/>
        <end position="139"/>
    </location>
</feature>
<gene>
    <name evidence="3" type="ORF">NF867_09965</name>
</gene>
<evidence type="ECO:0000313" key="3">
    <source>
        <dbReference type="EMBL" id="MCO4293188.1"/>
    </source>
</evidence>
<dbReference type="SUPFAM" id="SSF55961">
    <property type="entry name" value="Bet v1-like"/>
    <property type="match status" value="1"/>
</dbReference>
<dbReference type="Gene3D" id="3.30.530.20">
    <property type="match status" value="1"/>
</dbReference>
<dbReference type="InterPro" id="IPR023393">
    <property type="entry name" value="START-like_dom_sf"/>
</dbReference>
<protein>
    <submittedName>
        <fullName evidence="3">SRPBCC domain-containing protein</fullName>
    </submittedName>
</protein>
<accession>A0A9X2FA45</accession>
<organism evidence="3 4">
    <name type="scientific">Solitalea agri</name>
    <dbReference type="NCBI Taxonomy" id="2953739"/>
    <lineage>
        <taxon>Bacteria</taxon>
        <taxon>Pseudomonadati</taxon>
        <taxon>Bacteroidota</taxon>
        <taxon>Sphingobacteriia</taxon>
        <taxon>Sphingobacteriales</taxon>
        <taxon>Sphingobacteriaceae</taxon>
        <taxon>Solitalea</taxon>
    </lineage>
</organism>
<proteinExistence type="inferred from homology"/>